<accession>A0ABM1Z8J9</accession>
<dbReference type="InterPro" id="IPR036691">
    <property type="entry name" value="Endo/exonu/phosph_ase_sf"/>
</dbReference>
<dbReference type="Pfam" id="PF14529">
    <property type="entry name" value="Exo_endo_phos_2"/>
    <property type="match status" value="1"/>
</dbReference>
<protein>
    <recommendedName>
        <fullName evidence="6">Reverse transcriptase domain-containing protein</fullName>
    </recommendedName>
</protein>
<reference evidence="4" key="2">
    <citation type="submission" date="2025-05" db="UniProtKB">
        <authorList>
            <consortium name="EnsemblMetazoa"/>
        </authorList>
    </citation>
    <scope>IDENTIFICATION</scope>
    <source>
        <strain evidence="4">Foshan</strain>
    </source>
</reference>
<evidence type="ECO:0008006" key="6">
    <source>
        <dbReference type="Google" id="ProtNLM"/>
    </source>
</evidence>
<organism evidence="4 5">
    <name type="scientific">Aedes albopictus</name>
    <name type="common">Asian tiger mosquito</name>
    <name type="synonym">Stegomyia albopicta</name>
    <dbReference type="NCBI Taxonomy" id="7160"/>
    <lineage>
        <taxon>Eukaryota</taxon>
        <taxon>Metazoa</taxon>
        <taxon>Ecdysozoa</taxon>
        <taxon>Arthropoda</taxon>
        <taxon>Hexapoda</taxon>
        <taxon>Insecta</taxon>
        <taxon>Pterygota</taxon>
        <taxon>Neoptera</taxon>
        <taxon>Endopterygota</taxon>
        <taxon>Diptera</taxon>
        <taxon>Nematocera</taxon>
        <taxon>Culicoidea</taxon>
        <taxon>Culicidae</taxon>
        <taxon>Culicinae</taxon>
        <taxon>Aedini</taxon>
        <taxon>Aedes</taxon>
        <taxon>Stegomyia</taxon>
    </lineage>
</organism>
<dbReference type="Proteomes" id="UP000069940">
    <property type="component" value="Unassembled WGS sequence"/>
</dbReference>
<dbReference type="RefSeq" id="XP_062704175.1">
    <property type="nucleotide sequence ID" value="XM_062848191.1"/>
</dbReference>
<feature type="domain" description="Endonuclease/exonuclease/phosphatase" evidence="3">
    <location>
        <begin position="2"/>
        <end position="96"/>
    </location>
</feature>
<dbReference type="InterPro" id="IPR000477">
    <property type="entry name" value="RT_dom"/>
</dbReference>
<dbReference type="Gene3D" id="3.60.10.10">
    <property type="entry name" value="Endonuclease/exonuclease/phosphatase"/>
    <property type="match status" value="1"/>
</dbReference>
<evidence type="ECO:0000256" key="1">
    <source>
        <dbReference type="SAM" id="Coils"/>
    </source>
</evidence>
<evidence type="ECO:0000313" key="4">
    <source>
        <dbReference type="EnsemblMetazoa" id="AALFPA23_016080.P23447"/>
    </source>
</evidence>
<sequence>MLDKLTEELTDRRPAVIAGDFNAWAIEWGSRLTSPRGSNLLEALAKLIVDLANEGTISTYRREGQESIIDVTFCSPGLIRNWRVHEGYTHSDHQAIRYRIGRDPQVVSGGAQVNERRWKIANFNKDVFAEALRLEAVVNPSVDELIALLSRACDAAMPREGKPRHSRPPAYCWNSKIADLRANCHRARRRMQRARNDAERAVRRPAYTAARAALNREIKLSKKACLEELCRNANSNPWGDAYRVAMAKIRGPAVPPERCPEKMKAIVDALFPQHVLTGWPPTPYGAQEDQEAEARITNEELITIAKALKTKKAPGPDGIPNVARSACSLESVREDGQISEHLDNPNARLLARNQSGYRKGFSTTTAPAKVVHDVYSNFENSCTIMVLVDFSLAFNCVDHRMLRTNFNEEFLFSRTACDLVSSFLGERHQTVRVGDKMSAVCEVTDGTPQASCLSALLFSLYINNLPTTLKFNYQLYADDLQIYISGPIDNIDRLVRIINEDLNEVAQWAKQNRLYPNPKKTQMIVFSKTGTVRPQTDVVFDGEVIPPSNRVVNLGLHLDNNLTWSHQVNTVVQKVYNTLRTFRRFAAVLSMPTRHKLVQAVIVPIFTYCDIVYYHGLSAALKRQLHRCFKSAVRFVYNLRRRDSTGTVRNSILGHDLPANYHLRTCCFMKQGYDGSLPGYIQDHLVHGQMERTRSLIIPRHTTSSGKSLIVTGAACWNNLPTDVKQKPTITTFKTAVKRLAQNPN</sequence>
<dbReference type="InterPro" id="IPR005135">
    <property type="entry name" value="Endo/exonuclease/phosphatase"/>
</dbReference>
<proteinExistence type="predicted"/>
<reference evidence="5" key="1">
    <citation type="journal article" date="2015" name="Proc. Natl. Acad. Sci. U.S.A.">
        <title>Genome sequence of the Asian Tiger mosquito, Aedes albopictus, reveals insights into its biology, genetics, and evolution.</title>
        <authorList>
            <person name="Chen X.G."/>
            <person name="Jiang X."/>
            <person name="Gu J."/>
            <person name="Xu M."/>
            <person name="Wu Y."/>
            <person name="Deng Y."/>
            <person name="Zhang C."/>
            <person name="Bonizzoni M."/>
            <person name="Dermauw W."/>
            <person name="Vontas J."/>
            <person name="Armbruster P."/>
            <person name="Huang X."/>
            <person name="Yang Y."/>
            <person name="Zhang H."/>
            <person name="He W."/>
            <person name="Peng H."/>
            <person name="Liu Y."/>
            <person name="Wu K."/>
            <person name="Chen J."/>
            <person name="Lirakis M."/>
            <person name="Topalis P."/>
            <person name="Van Leeuwen T."/>
            <person name="Hall A.B."/>
            <person name="Jiang X."/>
            <person name="Thorpe C."/>
            <person name="Mueller R.L."/>
            <person name="Sun C."/>
            <person name="Waterhouse R.M."/>
            <person name="Yan G."/>
            <person name="Tu Z.J."/>
            <person name="Fang X."/>
            <person name="James A.A."/>
        </authorList>
    </citation>
    <scope>NUCLEOTIDE SEQUENCE [LARGE SCALE GENOMIC DNA]</scope>
    <source>
        <strain evidence="5">Foshan</strain>
    </source>
</reference>
<dbReference type="EnsemblMetazoa" id="AALFPA23_016080.R23447">
    <property type="protein sequence ID" value="AALFPA23_016080.P23447"/>
    <property type="gene ID" value="AALFPA23_016080"/>
</dbReference>
<name>A0ABM1Z8J9_AEDAL</name>
<dbReference type="SUPFAM" id="SSF56219">
    <property type="entry name" value="DNase I-like"/>
    <property type="match status" value="1"/>
</dbReference>
<evidence type="ECO:0000259" key="2">
    <source>
        <dbReference type="Pfam" id="PF00078"/>
    </source>
</evidence>
<evidence type="ECO:0000259" key="3">
    <source>
        <dbReference type="Pfam" id="PF14529"/>
    </source>
</evidence>
<keyword evidence="1" id="KW-0175">Coiled coil</keyword>
<evidence type="ECO:0000313" key="5">
    <source>
        <dbReference type="Proteomes" id="UP000069940"/>
    </source>
</evidence>
<feature type="domain" description="Reverse transcriptase" evidence="2">
    <location>
        <begin position="348"/>
        <end position="531"/>
    </location>
</feature>
<dbReference type="GeneID" id="134286561"/>
<dbReference type="PANTHER" id="PTHR33332">
    <property type="entry name" value="REVERSE TRANSCRIPTASE DOMAIN-CONTAINING PROTEIN"/>
    <property type="match status" value="1"/>
</dbReference>
<dbReference type="Pfam" id="PF00078">
    <property type="entry name" value="RVT_1"/>
    <property type="match status" value="1"/>
</dbReference>
<feature type="coiled-coil region" evidence="1">
    <location>
        <begin position="177"/>
        <end position="204"/>
    </location>
</feature>
<keyword evidence="5" id="KW-1185">Reference proteome</keyword>